<evidence type="ECO:0000313" key="1">
    <source>
        <dbReference type="EMBL" id="GMI22007.1"/>
    </source>
</evidence>
<dbReference type="EMBL" id="BRYA01000540">
    <property type="protein sequence ID" value="GMI22007.1"/>
    <property type="molecule type" value="Genomic_DNA"/>
</dbReference>
<reference evidence="2" key="1">
    <citation type="journal article" date="2023" name="Commun. Biol.">
        <title>Genome analysis of Parmales, the sister group of diatoms, reveals the evolutionary specialization of diatoms from phago-mixotrophs to photoautotrophs.</title>
        <authorList>
            <person name="Ban H."/>
            <person name="Sato S."/>
            <person name="Yoshikawa S."/>
            <person name="Yamada K."/>
            <person name="Nakamura Y."/>
            <person name="Ichinomiya M."/>
            <person name="Sato N."/>
            <person name="Blanc-Mathieu R."/>
            <person name="Endo H."/>
            <person name="Kuwata A."/>
            <person name="Ogata H."/>
        </authorList>
    </citation>
    <scope>NUCLEOTIDE SEQUENCE [LARGE SCALE GENOMIC DNA]</scope>
</reference>
<keyword evidence="2" id="KW-1185">Reference proteome</keyword>
<dbReference type="AlphaFoldDB" id="A0A9W7FXY3"/>
<sequence length="127" mass="13307">MLSISSALKASGLEVKGGGVPYVVTVACIEIDDGYGRGGDDMEEEKKKVVKLITPNLSEENLASYSNPGPSGTGEAKGMGKVTIAMNGMGEVLEINTGIGGRWDYGIDDVIDIAKIRVEEMEGIIKG</sequence>
<protein>
    <submittedName>
        <fullName evidence="1">Uncharacterized protein</fullName>
    </submittedName>
</protein>
<comment type="caution">
    <text evidence="1">The sequence shown here is derived from an EMBL/GenBank/DDBJ whole genome shotgun (WGS) entry which is preliminary data.</text>
</comment>
<gene>
    <name evidence="1" type="ORF">TrCOL_g6585</name>
</gene>
<proteinExistence type="predicted"/>
<name>A0A9W7FXY3_9STRA</name>
<organism evidence="1 2">
    <name type="scientific">Triparma columacea</name>
    <dbReference type="NCBI Taxonomy" id="722753"/>
    <lineage>
        <taxon>Eukaryota</taxon>
        <taxon>Sar</taxon>
        <taxon>Stramenopiles</taxon>
        <taxon>Ochrophyta</taxon>
        <taxon>Bolidophyceae</taxon>
        <taxon>Parmales</taxon>
        <taxon>Triparmaceae</taxon>
        <taxon>Triparma</taxon>
    </lineage>
</organism>
<dbReference type="Proteomes" id="UP001165065">
    <property type="component" value="Unassembled WGS sequence"/>
</dbReference>
<evidence type="ECO:0000313" key="2">
    <source>
        <dbReference type="Proteomes" id="UP001165065"/>
    </source>
</evidence>
<accession>A0A9W7FXY3</accession>